<sequence>MYNMIFTINLHSVTKTLLKYPLLPTTPYLDVYLKLSGTIPPDPSFEELSREYGQLLFWQKEQPIQGPLRAPRFFRTHGFKLEPEVVSSLPKRSENRLKAACAKLKSEKGPSDIIVMSHMIVPYLMDKMSKREAWSLPEKGAEFIQRLADEWRRVIPDARNAYVVELGPFETPNQWNYVHATHLNNLFYVLQCHSHCSEIDVVQVDGRLGAQARPEQ</sequence>
<dbReference type="VEuPathDB" id="FungiDB:TSTA_008610"/>
<dbReference type="GeneID" id="8103249"/>
<dbReference type="Proteomes" id="UP000001745">
    <property type="component" value="Unassembled WGS sequence"/>
</dbReference>
<keyword evidence="2" id="KW-1185">Reference proteome</keyword>
<protein>
    <submittedName>
        <fullName evidence="1">Uncharacterized protein</fullName>
    </submittedName>
</protein>
<evidence type="ECO:0000313" key="2">
    <source>
        <dbReference type="Proteomes" id="UP000001745"/>
    </source>
</evidence>
<dbReference type="EMBL" id="EQ962662">
    <property type="protein sequence ID" value="EED11565.1"/>
    <property type="molecule type" value="Genomic_DNA"/>
</dbReference>
<dbReference type="InParanoid" id="B8MVA9"/>
<evidence type="ECO:0000313" key="1">
    <source>
        <dbReference type="EMBL" id="EED11565.1"/>
    </source>
</evidence>
<gene>
    <name evidence="1" type="ORF">TSTA_008610</name>
</gene>
<organism evidence="1 2">
    <name type="scientific">Talaromyces stipitatus (strain ATCC 10500 / CBS 375.48 / QM 6759 / NRRL 1006)</name>
    <name type="common">Penicillium stipitatum</name>
    <dbReference type="NCBI Taxonomy" id="441959"/>
    <lineage>
        <taxon>Eukaryota</taxon>
        <taxon>Fungi</taxon>
        <taxon>Dikarya</taxon>
        <taxon>Ascomycota</taxon>
        <taxon>Pezizomycotina</taxon>
        <taxon>Eurotiomycetes</taxon>
        <taxon>Eurotiomycetidae</taxon>
        <taxon>Eurotiales</taxon>
        <taxon>Trichocomaceae</taxon>
        <taxon>Talaromyces</taxon>
        <taxon>Talaromyces sect. Talaromyces</taxon>
    </lineage>
</organism>
<reference evidence="2" key="1">
    <citation type="journal article" date="2015" name="Genome Announc.">
        <title>Genome sequence of the AIDS-associated pathogen Penicillium marneffei (ATCC18224) and its near taxonomic relative Talaromyces stipitatus (ATCC10500).</title>
        <authorList>
            <person name="Nierman W.C."/>
            <person name="Fedorova-Abrams N.D."/>
            <person name="Andrianopoulos A."/>
        </authorList>
    </citation>
    <scope>NUCLEOTIDE SEQUENCE [LARGE SCALE GENOMIC DNA]</scope>
    <source>
        <strain evidence="2">ATCC 10500 / CBS 375.48 / QM 6759 / NRRL 1006</strain>
    </source>
</reference>
<name>B8MVA9_TALSN</name>
<accession>B8MVA9</accession>
<dbReference type="RefSeq" id="XP_002488746.1">
    <property type="nucleotide sequence ID" value="XM_002488701.1"/>
</dbReference>
<dbReference type="AlphaFoldDB" id="B8MVA9"/>
<dbReference type="HOGENOM" id="CLU_1278387_0_0_1"/>
<proteinExistence type="predicted"/>